<evidence type="ECO:0000313" key="3">
    <source>
        <dbReference type="Proteomes" id="UP001362999"/>
    </source>
</evidence>
<keyword evidence="3" id="KW-1185">Reference proteome</keyword>
<name>A0AAV9Z3E3_9AGAR</name>
<proteinExistence type="predicted"/>
<reference evidence="2 3" key="1">
    <citation type="journal article" date="2024" name="J Genomics">
        <title>Draft genome sequencing and assembly of Favolaschia claudopus CIRM-BRFM 2984 isolated from oak limbs.</title>
        <authorList>
            <person name="Navarro D."/>
            <person name="Drula E."/>
            <person name="Chaduli D."/>
            <person name="Cazenave R."/>
            <person name="Ahrendt S."/>
            <person name="Wang J."/>
            <person name="Lipzen A."/>
            <person name="Daum C."/>
            <person name="Barry K."/>
            <person name="Grigoriev I.V."/>
            <person name="Favel A."/>
            <person name="Rosso M.N."/>
            <person name="Martin F."/>
        </authorList>
    </citation>
    <scope>NUCLEOTIDE SEQUENCE [LARGE SCALE GENOMIC DNA]</scope>
    <source>
        <strain evidence="2 3">CIRM-BRFM 2984</strain>
    </source>
</reference>
<comment type="caution">
    <text evidence="2">The sequence shown here is derived from an EMBL/GenBank/DDBJ whole genome shotgun (WGS) entry which is preliminary data.</text>
</comment>
<feature type="compositionally biased region" description="Basic residues" evidence="1">
    <location>
        <begin position="360"/>
        <end position="371"/>
    </location>
</feature>
<dbReference type="EMBL" id="JAWWNJ010000223">
    <property type="protein sequence ID" value="KAK6969458.1"/>
    <property type="molecule type" value="Genomic_DNA"/>
</dbReference>
<feature type="compositionally biased region" description="Polar residues" evidence="1">
    <location>
        <begin position="791"/>
        <end position="806"/>
    </location>
</feature>
<accession>A0AAV9Z3E3</accession>
<dbReference type="PANTHER" id="PTHR48125">
    <property type="entry name" value="LP07818P1"/>
    <property type="match status" value="1"/>
</dbReference>
<organism evidence="2 3">
    <name type="scientific">Favolaschia claudopus</name>
    <dbReference type="NCBI Taxonomy" id="2862362"/>
    <lineage>
        <taxon>Eukaryota</taxon>
        <taxon>Fungi</taxon>
        <taxon>Dikarya</taxon>
        <taxon>Basidiomycota</taxon>
        <taxon>Agaricomycotina</taxon>
        <taxon>Agaricomycetes</taxon>
        <taxon>Agaricomycetidae</taxon>
        <taxon>Agaricales</taxon>
        <taxon>Marasmiineae</taxon>
        <taxon>Mycenaceae</taxon>
        <taxon>Favolaschia</taxon>
    </lineage>
</organism>
<feature type="compositionally biased region" description="Low complexity" evidence="1">
    <location>
        <begin position="475"/>
        <end position="485"/>
    </location>
</feature>
<feature type="region of interest" description="Disordered" evidence="1">
    <location>
        <begin position="316"/>
        <end position="406"/>
    </location>
</feature>
<feature type="compositionally biased region" description="Low complexity" evidence="1">
    <location>
        <begin position="31"/>
        <end position="69"/>
    </location>
</feature>
<feature type="compositionally biased region" description="Low complexity" evidence="1">
    <location>
        <begin position="625"/>
        <end position="641"/>
    </location>
</feature>
<feature type="region of interest" description="Disordered" evidence="1">
    <location>
        <begin position="419"/>
        <end position="656"/>
    </location>
</feature>
<evidence type="ECO:0000313" key="2">
    <source>
        <dbReference type="EMBL" id="KAK6969458.1"/>
    </source>
</evidence>
<evidence type="ECO:0000256" key="1">
    <source>
        <dbReference type="SAM" id="MobiDB-lite"/>
    </source>
</evidence>
<dbReference type="PANTHER" id="PTHR48125:SF12">
    <property type="entry name" value="AT HOOK TRANSCRIPTION FACTOR FAMILY-RELATED"/>
    <property type="match status" value="1"/>
</dbReference>
<gene>
    <name evidence="2" type="ORF">R3P38DRAFT_2814369</name>
</gene>
<dbReference type="AlphaFoldDB" id="A0AAV9Z3E3"/>
<feature type="compositionally biased region" description="Polar residues" evidence="1">
    <location>
        <begin position="597"/>
        <end position="606"/>
    </location>
</feature>
<dbReference type="Proteomes" id="UP001362999">
    <property type="component" value="Unassembled WGS sequence"/>
</dbReference>
<feature type="region of interest" description="Disordered" evidence="1">
    <location>
        <begin position="760"/>
        <end position="813"/>
    </location>
</feature>
<protein>
    <submittedName>
        <fullName evidence="2">Uncharacterized protein</fullName>
    </submittedName>
</protein>
<feature type="compositionally biased region" description="Acidic residues" evidence="1">
    <location>
        <begin position="546"/>
        <end position="559"/>
    </location>
</feature>
<feature type="region of interest" description="Disordered" evidence="1">
    <location>
        <begin position="1"/>
        <end position="101"/>
    </location>
</feature>
<feature type="compositionally biased region" description="Acidic residues" evidence="1">
    <location>
        <begin position="511"/>
        <end position="526"/>
    </location>
</feature>
<sequence>MPRTEPTTPSRRRAARASHSSRPPPKLARTAASVAAAAAASVSFPPPLTSTSASTPPLPTTTSTKTQAKTPKKSKKKDTAPSTPAQTWRHPAELPYIRSPSGKHGTWDDMTIVRFLVANAGFSIPGRSASSSSEKEEGFFQVHFPAKDEDSNQDSKPNAGEAVTLPTPYRLSLLWTAKYLWTSLHLVLTADPAIRDAEWRETRFEILHLARLIDVLLSRSPIEHQALSSEWRCPPFDRALRRFWHHWLISRDEFVRDFWREFGEEEFEDGDVLGLAWPRWVLKGHKGFLLTKAEVANGIDVQGFLRGFSVDEEKGEFGYPEADKDGEDAQVPPARPSESKSRSSQIVEGGGGEEEDGSKTKSKKKVVKKPKSTPLAQSQDDSDQQRNATRRKSSPEALGLSSKEIDNASLVESMLVDAALPRSPSSTEEEIPLDPPLPRSTTTPTPTTPRPPTSREMYIEVPPLAADDPRKNIGRRPAMGRGRAALSSTAMGSVRPGTGRVVGFVGAEDGEKSEDGDENAEEENGDGDVNMEVGAEEEEGIVKGEEEVDESELDLDSDLELGYPEEVQSVELTPATAPAPNEHEKENLIDEDEDNSEPSLSRSTSPVLPPLSSARFPPPAPTPTIPSVSTPPIQHPPQLTTTPPPPPHQPNPTSDAITHFLHSFTALTTELHALRAEVADLRRSRDLTTPVVLQLEERVRRVEGRLTASVMGNSGASSTAVGGVGLSAVGGESTSAWSHPLAHLVSFAGEEDEHDVMDVDVSQTVVEQGKSSKKRKSAGGASGSGSKKRNTTASGDKTAEAGSSASARKVGRR</sequence>